<evidence type="ECO:0000259" key="1">
    <source>
        <dbReference type="PROSITE" id="PS51186"/>
    </source>
</evidence>
<evidence type="ECO:0000313" key="3">
    <source>
        <dbReference type="Proteomes" id="UP001183410"/>
    </source>
</evidence>
<sequence length="266" mass="28615">MTDDAPVPEPAAELPRLTAFLAGFARRQAPVVRELPCGFVVLDEELRHSRADNQVFVDRPPAEPAALPELADGALAGLPHRLLTVLDDGVARAAAPALAAAGYEQTVDVLMVHRGPVPAPGPGPRRAAEVDLAALRGPLTRRWRGFLPDADEETVRQLVERRNARHRGAPAVRFIGSPAADGAVASWADLYLDPAAGLAQIEDVLTAEAHLGHGHGTAVLTEALRQAAAAGCPTRFLIAEADDWPRHWYRRLGFRQVGRIHTFERG</sequence>
<dbReference type="InterPro" id="IPR000182">
    <property type="entry name" value="GNAT_dom"/>
</dbReference>
<protein>
    <submittedName>
        <fullName evidence="2">GNAT family N-acetyltransferase</fullName>
    </submittedName>
</protein>
<dbReference type="InterPro" id="IPR016181">
    <property type="entry name" value="Acyl_CoA_acyltransferase"/>
</dbReference>
<dbReference type="EMBL" id="JAVREO010000004">
    <property type="protein sequence ID" value="MDT0266499.1"/>
    <property type="molecule type" value="Genomic_DNA"/>
</dbReference>
<dbReference type="CDD" id="cd04301">
    <property type="entry name" value="NAT_SF"/>
    <property type="match status" value="1"/>
</dbReference>
<comment type="caution">
    <text evidence="2">The sequence shown here is derived from an EMBL/GenBank/DDBJ whole genome shotgun (WGS) entry which is preliminary data.</text>
</comment>
<dbReference type="Pfam" id="PF00583">
    <property type="entry name" value="Acetyltransf_1"/>
    <property type="match status" value="1"/>
</dbReference>
<evidence type="ECO:0000313" key="2">
    <source>
        <dbReference type="EMBL" id="MDT0266499.1"/>
    </source>
</evidence>
<dbReference type="PROSITE" id="PS51186">
    <property type="entry name" value="GNAT"/>
    <property type="match status" value="1"/>
</dbReference>
<dbReference type="Proteomes" id="UP001183410">
    <property type="component" value="Unassembled WGS sequence"/>
</dbReference>
<dbReference type="RefSeq" id="WP_311666514.1">
    <property type="nucleotide sequence ID" value="NZ_JAVREO010000004.1"/>
</dbReference>
<dbReference type="Gene3D" id="3.40.630.30">
    <property type="match status" value="1"/>
</dbReference>
<dbReference type="SUPFAM" id="SSF55729">
    <property type="entry name" value="Acyl-CoA N-acyltransferases (Nat)"/>
    <property type="match status" value="1"/>
</dbReference>
<gene>
    <name evidence="2" type="ORF">RM844_09335</name>
</gene>
<reference evidence="3" key="1">
    <citation type="submission" date="2023-07" db="EMBL/GenBank/DDBJ databases">
        <title>30 novel species of actinomycetes from the DSMZ collection.</title>
        <authorList>
            <person name="Nouioui I."/>
        </authorList>
    </citation>
    <scope>NUCLEOTIDE SEQUENCE [LARGE SCALE GENOMIC DNA]</scope>
    <source>
        <strain evidence="3">DSM 44915</strain>
    </source>
</reference>
<keyword evidence="3" id="KW-1185">Reference proteome</keyword>
<name>A0ABU2JP60_9ACTN</name>
<proteinExistence type="predicted"/>
<organism evidence="2 3">
    <name type="scientific">Streptomyces chisholmiae</name>
    <dbReference type="NCBI Taxonomy" id="3075540"/>
    <lineage>
        <taxon>Bacteria</taxon>
        <taxon>Bacillati</taxon>
        <taxon>Actinomycetota</taxon>
        <taxon>Actinomycetes</taxon>
        <taxon>Kitasatosporales</taxon>
        <taxon>Streptomycetaceae</taxon>
        <taxon>Streptomyces</taxon>
    </lineage>
</organism>
<accession>A0ABU2JP60</accession>
<feature type="domain" description="N-acetyltransferase" evidence="1">
    <location>
        <begin position="122"/>
        <end position="266"/>
    </location>
</feature>